<evidence type="ECO:0000313" key="1">
    <source>
        <dbReference type="EMBL" id="JAH94193.1"/>
    </source>
</evidence>
<sequence length="41" mass="4714">MNDCVLLVSKILIMEEKWKLFTVVTGTLTVPKTHGIYTIYN</sequence>
<accession>A0A0E9WXI7</accession>
<proteinExistence type="predicted"/>
<organism evidence="1">
    <name type="scientific">Anguilla anguilla</name>
    <name type="common">European freshwater eel</name>
    <name type="synonym">Muraena anguilla</name>
    <dbReference type="NCBI Taxonomy" id="7936"/>
    <lineage>
        <taxon>Eukaryota</taxon>
        <taxon>Metazoa</taxon>
        <taxon>Chordata</taxon>
        <taxon>Craniata</taxon>
        <taxon>Vertebrata</taxon>
        <taxon>Euteleostomi</taxon>
        <taxon>Actinopterygii</taxon>
        <taxon>Neopterygii</taxon>
        <taxon>Teleostei</taxon>
        <taxon>Anguilliformes</taxon>
        <taxon>Anguillidae</taxon>
        <taxon>Anguilla</taxon>
    </lineage>
</organism>
<dbReference type="AlphaFoldDB" id="A0A0E9WXI7"/>
<protein>
    <submittedName>
        <fullName evidence="1">Uncharacterized protein</fullName>
    </submittedName>
</protein>
<reference evidence="1" key="2">
    <citation type="journal article" date="2015" name="Fish Shellfish Immunol.">
        <title>Early steps in the European eel (Anguilla anguilla)-Vibrio vulnificus interaction in the gills: Role of the RtxA13 toxin.</title>
        <authorList>
            <person name="Callol A."/>
            <person name="Pajuelo D."/>
            <person name="Ebbesson L."/>
            <person name="Teles M."/>
            <person name="MacKenzie S."/>
            <person name="Amaro C."/>
        </authorList>
    </citation>
    <scope>NUCLEOTIDE SEQUENCE</scope>
</reference>
<name>A0A0E9WXI7_ANGAN</name>
<dbReference type="EMBL" id="GBXM01014384">
    <property type="protein sequence ID" value="JAH94193.1"/>
    <property type="molecule type" value="Transcribed_RNA"/>
</dbReference>
<reference evidence="1" key="1">
    <citation type="submission" date="2014-11" db="EMBL/GenBank/DDBJ databases">
        <authorList>
            <person name="Amaro Gonzalez C."/>
        </authorList>
    </citation>
    <scope>NUCLEOTIDE SEQUENCE</scope>
</reference>